<reference evidence="1" key="1">
    <citation type="submission" date="2018-05" db="EMBL/GenBank/DDBJ databases">
        <authorList>
            <person name="Lanie J.A."/>
            <person name="Ng W.-L."/>
            <person name="Kazmierczak K.M."/>
            <person name="Andrzejewski T.M."/>
            <person name="Davidsen T.M."/>
            <person name="Wayne K.J."/>
            <person name="Tettelin H."/>
            <person name="Glass J.I."/>
            <person name="Rusch D."/>
            <person name="Podicherti R."/>
            <person name="Tsui H.-C.T."/>
            <person name="Winkler M.E."/>
        </authorList>
    </citation>
    <scope>NUCLEOTIDE SEQUENCE</scope>
</reference>
<evidence type="ECO:0000313" key="1">
    <source>
        <dbReference type="EMBL" id="SVD84106.1"/>
    </source>
</evidence>
<name>A0A382YLD8_9ZZZZ</name>
<feature type="non-terminal residue" evidence="1">
    <location>
        <position position="1"/>
    </location>
</feature>
<accession>A0A382YLD8</accession>
<gene>
    <name evidence="1" type="ORF">METZ01_LOCUS436960</name>
</gene>
<proteinExistence type="predicted"/>
<sequence length="27" mass="2998">VEPDESEAILRPGLNQRYNNIAAFHSG</sequence>
<dbReference type="AlphaFoldDB" id="A0A382YLD8"/>
<organism evidence="1">
    <name type="scientific">marine metagenome</name>
    <dbReference type="NCBI Taxonomy" id="408172"/>
    <lineage>
        <taxon>unclassified sequences</taxon>
        <taxon>metagenomes</taxon>
        <taxon>ecological metagenomes</taxon>
    </lineage>
</organism>
<protein>
    <submittedName>
        <fullName evidence="1">Uncharacterized protein</fullName>
    </submittedName>
</protein>
<dbReference type="EMBL" id="UINC01176804">
    <property type="protein sequence ID" value="SVD84106.1"/>
    <property type="molecule type" value="Genomic_DNA"/>
</dbReference>